<dbReference type="Proteomes" id="UP000039865">
    <property type="component" value="Unassembled WGS sequence"/>
</dbReference>
<accession>A0A077ZSN5</accession>
<reference evidence="1 2" key="1">
    <citation type="submission" date="2014-06" db="EMBL/GenBank/DDBJ databases">
        <authorList>
            <person name="Swart Estienne"/>
        </authorList>
    </citation>
    <scope>NUCLEOTIDE SEQUENCE [LARGE SCALE GENOMIC DNA]</scope>
    <source>
        <strain evidence="1 2">130c</strain>
    </source>
</reference>
<proteinExistence type="predicted"/>
<gene>
    <name evidence="1" type="primary">Contig9276.g9923</name>
    <name evidence="1" type="ORF">STYLEM_436</name>
</gene>
<evidence type="ECO:0000313" key="2">
    <source>
        <dbReference type="Proteomes" id="UP000039865"/>
    </source>
</evidence>
<organism evidence="1 2">
    <name type="scientific">Stylonychia lemnae</name>
    <name type="common">Ciliate</name>
    <dbReference type="NCBI Taxonomy" id="5949"/>
    <lineage>
        <taxon>Eukaryota</taxon>
        <taxon>Sar</taxon>
        <taxon>Alveolata</taxon>
        <taxon>Ciliophora</taxon>
        <taxon>Intramacronucleata</taxon>
        <taxon>Spirotrichea</taxon>
        <taxon>Stichotrichia</taxon>
        <taxon>Sporadotrichida</taxon>
        <taxon>Oxytrichidae</taxon>
        <taxon>Stylonychinae</taxon>
        <taxon>Stylonychia</taxon>
    </lineage>
</organism>
<evidence type="ECO:0000313" key="1">
    <source>
        <dbReference type="EMBL" id="CDW71491.1"/>
    </source>
</evidence>
<dbReference type="AlphaFoldDB" id="A0A077ZSN5"/>
<dbReference type="InParanoid" id="A0A077ZSN5"/>
<dbReference type="EMBL" id="CCKQ01000415">
    <property type="protein sequence ID" value="CDW71491.1"/>
    <property type="molecule type" value="Genomic_DNA"/>
</dbReference>
<protein>
    <submittedName>
        <fullName evidence="1">Uncharacterized protein</fullName>
    </submittedName>
</protein>
<keyword evidence="2" id="KW-1185">Reference proteome</keyword>
<name>A0A077ZSN5_STYLE</name>
<sequence length="772" mass="90795">MSIGSKDIGAFFYLYDPSTQLTKQSFLRVNFQNPNHNIAKTFLGSDREGYKRMVGSLQEFRIWFESRQFKQIESYRYLKISINDQTNTLLYYIQFSCTTPSTLLKNLINDDDETNYIVNFLLHDSPLRQEQFDEKNLLKICEEGTYYSPANKICIQPTDIAFKLEYYVENEQLIIDSNVKFVNDDQSSYQLDYELIGVTPFYQEILDFKQILFSHSNQVFIDLKCPQLSFTNYVESESTVYIYNQKNTMHKIKLFNKKSCFLDQQQFYYNWTIYSDQSTYDLFNILDITLSNQNQQINILQQNIEIQNLYEFKANISFDFNNSRISKVQTFNKTVTFRFVQDPVIIVLPRLEYIQSNKEFFVINISKSFVIFPGKEGSQLDYYIEYIPNEPHGCLRAITKNDLGISLSCEMLGYYTTYKIYKIDWLMNLSNISWILEKEQITNPTSMTQEQISQLSQKYLDTFLKPIYDQNIETDSVQVVNISTQIIMIQSNFVLQLQTNNENFEYNYDETIILNATGTYNPLYINDNLDMFWTCPKPETINGTVCSNETNTKNISISPLLRFQYNWKFDYQYTIILAVQITGTESPQLFYINVLVRSPPHTDSIELCPIFEFTASLKKTQQMIAQKDYLFLDASQSSYAPEFIKRNFLYRWICPVEFDESLICKTSNSTLNISYDIRTKLGYNEPGSLIKIGVIQTIIYYNSEQLEQSQSQQYVLDQQQFYLDGPATFDFDTDFSLQINLKSFDPSTNMEQLSIQWQWATSEIIRILLAKF</sequence>